<dbReference type="Proteomes" id="UP000198287">
    <property type="component" value="Unassembled WGS sequence"/>
</dbReference>
<protein>
    <submittedName>
        <fullName evidence="1">Uncharacterized protein</fullName>
    </submittedName>
</protein>
<reference evidence="1 2" key="1">
    <citation type="submission" date="2015-12" db="EMBL/GenBank/DDBJ databases">
        <title>The genome of Folsomia candida.</title>
        <authorList>
            <person name="Faddeeva A."/>
            <person name="Derks M.F."/>
            <person name="Anvar Y."/>
            <person name="Smit S."/>
            <person name="Van Straalen N."/>
            <person name="Roelofs D."/>
        </authorList>
    </citation>
    <scope>NUCLEOTIDE SEQUENCE [LARGE SCALE GENOMIC DNA]</scope>
    <source>
        <strain evidence="1 2">VU population</strain>
        <tissue evidence="1">Whole body</tissue>
    </source>
</reference>
<evidence type="ECO:0000313" key="1">
    <source>
        <dbReference type="EMBL" id="OXA46167.1"/>
    </source>
</evidence>
<keyword evidence="2" id="KW-1185">Reference proteome</keyword>
<sequence>MYRIRGFLDQDHFPKLDTVSVNQRIMSSSLSSHLNLWQRHTGVRSVSLDLRTLREPDYAGKMVDVFPAVKEIDLTAEPSRNNLQIISHERVKSILFSDIFLKGDSFPPIVEDLILHGRGFKSVVISGLVGARIVERTQPIFKASGAPVRLVRDGVRK</sequence>
<comment type="caution">
    <text evidence="1">The sequence shown here is derived from an EMBL/GenBank/DDBJ whole genome shotgun (WGS) entry which is preliminary data.</text>
</comment>
<proteinExistence type="predicted"/>
<evidence type="ECO:0000313" key="2">
    <source>
        <dbReference type="Proteomes" id="UP000198287"/>
    </source>
</evidence>
<dbReference type="AlphaFoldDB" id="A0A226DND9"/>
<dbReference type="EMBL" id="LNIX01000016">
    <property type="protein sequence ID" value="OXA46167.1"/>
    <property type="molecule type" value="Genomic_DNA"/>
</dbReference>
<accession>A0A226DND9</accession>
<organism evidence="1 2">
    <name type="scientific">Folsomia candida</name>
    <name type="common">Springtail</name>
    <dbReference type="NCBI Taxonomy" id="158441"/>
    <lineage>
        <taxon>Eukaryota</taxon>
        <taxon>Metazoa</taxon>
        <taxon>Ecdysozoa</taxon>
        <taxon>Arthropoda</taxon>
        <taxon>Hexapoda</taxon>
        <taxon>Collembola</taxon>
        <taxon>Entomobryomorpha</taxon>
        <taxon>Isotomoidea</taxon>
        <taxon>Isotomidae</taxon>
        <taxon>Proisotominae</taxon>
        <taxon>Folsomia</taxon>
    </lineage>
</organism>
<name>A0A226DND9_FOLCA</name>
<gene>
    <name evidence="1" type="ORF">Fcan01_18951</name>
</gene>